<protein>
    <submittedName>
        <fullName evidence="7">Similar to phosphate starvation-inducible ATPase PhoH</fullName>
    </submittedName>
</protein>
<feature type="domain" description="PIN" evidence="6">
    <location>
        <begin position="130"/>
        <end position="354"/>
    </location>
</feature>
<dbReference type="InterPro" id="IPR051451">
    <property type="entry name" value="PhoH2-like"/>
</dbReference>
<dbReference type="SUPFAM" id="SSF52540">
    <property type="entry name" value="P-loop containing nucleoside triphosphate hydrolases"/>
    <property type="match status" value="1"/>
</dbReference>
<dbReference type="InterPro" id="IPR002716">
    <property type="entry name" value="PIN_dom"/>
</dbReference>
<evidence type="ECO:0000259" key="6">
    <source>
        <dbReference type="Pfam" id="PF13638"/>
    </source>
</evidence>
<name>M1VD82_CYAM1</name>
<keyword evidence="1" id="KW-0547">Nucleotide-binding</keyword>
<dbReference type="OMA" id="ICEMFLM"/>
<dbReference type="eggNOG" id="ENOG502S7WC">
    <property type="taxonomic scope" value="Eukaryota"/>
</dbReference>
<dbReference type="InterPro" id="IPR003714">
    <property type="entry name" value="PhoH"/>
</dbReference>
<dbReference type="GeneID" id="16994843"/>
<dbReference type="PANTHER" id="PTHR30473:SF2">
    <property type="entry name" value="PIN DOMAIN-CONTAINING PROTEIN"/>
    <property type="match status" value="1"/>
</dbReference>
<dbReference type="GO" id="GO:0005524">
    <property type="term" value="F:ATP binding"/>
    <property type="evidence" value="ECO:0007669"/>
    <property type="project" value="UniProtKB-KW"/>
</dbReference>
<evidence type="ECO:0000313" key="7">
    <source>
        <dbReference type="EMBL" id="BAM80687.1"/>
    </source>
</evidence>
<organism evidence="7 8">
    <name type="scientific">Cyanidioschyzon merolae (strain NIES-3377 / 10D)</name>
    <name type="common">Unicellular red alga</name>
    <dbReference type="NCBI Taxonomy" id="280699"/>
    <lineage>
        <taxon>Eukaryota</taxon>
        <taxon>Rhodophyta</taxon>
        <taxon>Bangiophyceae</taxon>
        <taxon>Cyanidiales</taxon>
        <taxon>Cyanidiaceae</taxon>
        <taxon>Cyanidioschyzon</taxon>
    </lineage>
</organism>
<dbReference type="Pfam" id="PF13638">
    <property type="entry name" value="PIN_4"/>
    <property type="match status" value="1"/>
</dbReference>
<feature type="region of interest" description="Disordered" evidence="4">
    <location>
        <begin position="21"/>
        <end position="56"/>
    </location>
</feature>
<evidence type="ECO:0000259" key="5">
    <source>
        <dbReference type="Pfam" id="PF02562"/>
    </source>
</evidence>
<keyword evidence="2" id="KW-0067">ATP-binding</keyword>
<dbReference type="KEGG" id="cme:CYME_CML066C"/>
<dbReference type="InterPro" id="IPR029060">
    <property type="entry name" value="PIN-like_dom_sf"/>
</dbReference>
<dbReference type="Gramene" id="CML066CT">
    <property type="protein sequence ID" value="CML066CT"/>
    <property type="gene ID" value="CML066C"/>
</dbReference>
<evidence type="ECO:0000256" key="4">
    <source>
        <dbReference type="SAM" id="MobiDB-lite"/>
    </source>
</evidence>
<dbReference type="Gene3D" id="3.40.50.300">
    <property type="entry name" value="P-loop containing nucleotide triphosphate hydrolases"/>
    <property type="match status" value="1"/>
</dbReference>
<evidence type="ECO:0000256" key="3">
    <source>
        <dbReference type="ARBA" id="ARBA00046345"/>
    </source>
</evidence>
<dbReference type="EMBL" id="AP006494">
    <property type="protein sequence ID" value="BAM80687.1"/>
    <property type="molecule type" value="Genomic_DNA"/>
</dbReference>
<dbReference type="Pfam" id="PF02562">
    <property type="entry name" value="PhoH"/>
    <property type="match status" value="1"/>
</dbReference>
<evidence type="ECO:0000256" key="2">
    <source>
        <dbReference type="ARBA" id="ARBA00022840"/>
    </source>
</evidence>
<evidence type="ECO:0000256" key="1">
    <source>
        <dbReference type="ARBA" id="ARBA00022741"/>
    </source>
</evidence>
<dbReference type="AlphaFoldDB" id="M1VD82"/>
<dbReference type="PANTHER" id="PTHR30473">
    <property type="entry name" value="PROTEIN PHOH"/>
    <property type="match status" value="1"/>
</dbReference>
<dbReference type="GO" id="GO:0005829">
    <property type="term" value="C:cytosol"/>
    <property type="evidence" value="ECO:0007669"/>
    <property type="project" value="TreeGrafter"/>
</dbReference>
<reference evidence="7 8" key="1">
    <citation type="journal article" date="2004" name="Nature">
        <title>Genome sequence of the ultrasmall unicellular red alga Cyanidioschyzon merolae 10D.</title>
        <authorList>
            <person name="Matsuzaki M."/>
            <person name="Misumi O."/>
            <person name="Shin-i T."/>
            <person name="Maruyama S."/>
            <person name="Takahara M."/>
            <person name="Miyagishima S."/>
            <person name="Mori T."/>
            <person name="Nishida K."/>
            <person name="Yagisawa F."/>
            <person name="Nishida K."/>
            <person name="Yoshida Y."/>
            <person name="Nishimura Y."/>
            <person name="Nakao S."/>
            <person name="Kobayashi T."/>
            <person name="Momoyama Y."/>
            <person name="Higashiyama T."/>
            <person name="Minoda A."/>
            <person name="Sano M."/>
            <person name="Nomoto H."/>
            <person name="Oishi K."/>
            <person name="Hayashi H."/>
            <person name="Ohta F."/>
            <person name="Nishizaka S."/>
            <person name="Haga S."/>
            <person name="Miura S."/>
            <person name="Morishita T."/>
            <person name="Kabeya Y."/>
            <person name="Terasawa K."/>
            <person name="Suzuki Y."/>
            <person name="Ishii Y."/>
            <person name="Asakawa S."/>
            <person name="Takano H."/>
            <person name="Ohta N."/>
            <person name="Kuroiwa H."/>
            <person name="Tanaka K."/>
            <person name="Shimizu N."/>
            <person name="Sugano S."/>
            <person name="Sato N."/>
            <person name="Nozaki H."/>
            <person name="Ogasawara N."/>
            <person name="Kohara Y."/>
            <person name="Kuroiwa T."/>
        </authorList>
    </citation>
    <scope>NUCLEOTIDE SEQUENCE [LARGE SCALE GENOMIC DNA]</scope>
    <source>
        <strain evidence="7 8">10D</strain>
    </source>
</reference>
<keyword evidence="8" id="KW-1185">Reference proteome</keyword>
<dbReference type="SUPFAM" id="SSF88723">
    <property type="entry name" value="PIN domain-like"/>
    <property type="match status" value="1"/>
</dbReference>
<gene>
    <name evidence="7" type="ORF">CYME_CML066C</name>
</gene>
<proteinExistence type="inferred from homology"/>
<dbReference type="Proteomes" id="UP000007014">
    <property type="component" value="Chromosome 12"/>
</dbReference>
<evidence type="ECO:0000313" key="8">
    <source>
        <dbReference type="Proteomes" id="UP000007014"/>
    </source>
</evidence>
<comment type="similarity">
    <text evidence="3">In the N-terminal section; belongs to the PINc/VapC protein family.</text>
</comment>
<reference evidence="7 8" key="2">
    <citation type="journal article" date="2007" name="BMC Biol.">
        <title>A 100%-complete sequence reveals unusually simple genomic features in the hot-spring red alga Cyanidioschyzon merolae.</title>
        <authorList>
            <person name="Nozaki H."/>
            <person name="Takano H."/>
            <person name="Misumi O."/>
            <person name="Terasawa K."/>
            <person name="Matsuzaki M."/>
            <person name="Maruyama S."/>
            <person name="Nishida K."/>
            <person name="Yagisawa F."/>
            <person name="Yoshida Y."/>
            <person name="Fujiwara T."/>
            <person name="Takio S."/>
            <person name="Tamura K."/>
            <person name="Chung S.J."/>
            <person name="Nakamura S."/>
            <person name="Kuroiwa H."/>
            <person name="Tanaka K."/>
            <person name="Sato N."/>
            <person name="Kuroiwa T."/>
        </authorList>
    </citation>
    <scope>NUCLEOTIDE SEQUENCE [LARGE SCALE GENOMIC DNA]</scope>
    <source>
        <strain evidence="7 8">10D</strain>
    </source>
</reference>
<accession>M1VD82</accession>
<dbReference type="RefSeq" id="XP_005536723.1">
    <property type="nucleotide sequence ID" value="XM_005536666.1"/>
</dbReference>
<sequence length="740" mass="80939">MARPLIAYSCTSVHGGQAVPFRSTSPLPGRGLRSRTRHSCRTFTRPGHVYASSGRGGGPRDMRYIGRAVALHGVVPVGSGVGFGGIVQQYRERSARKRGPEAAEDVASASANGEQGMHRTPPILLGRRLYVLDTNVILHDSSCLWRFGHHDICLPITVLEELDKFKRGNEEIHFHAREFLRMLDEMTILHSRAARNDQPAAESKDCASAHLRGSKFSARDGSGTGDWNLTAASPSSRDWLVQGVPLNKENAEHGSVRISLHCRDARMERLFFYDSPDMRILASVHALAVAESAEPPTWTPPPEEGELTDSVYGSVLQTNHAGQRLLYERVVLVTKDVNLRMKARALGLHAEDYEQDRVESISKLYLGQRLIENVPNELIEALVGRAEGLTAAEFTSLMRSHASACCAEKSTNDVGFVPSETARSAIHWLGQQIMHKRSLANPAASKENDVAPDGTCAPQAASAAAPAATAEDSFAMKPLPNEHFILRNASSSVLATFAMSKDCGDFTFQRVDRVSAYGIMPRNAEQTFALRVLLDPSIPLVTICGVAGTGKTLLCLAAALEMTSRGFYEQIFVSRPIVPLGNRDVGFLPGDLDEKLAPYMQPLYDNLGVIKAAHLHTKDNGKVVPTARSREIDDMMASERIKIAALAYIRGRSLSRTFLIVDESQNLTPHEVKTIITRAGEGTKVVLCGDLHQIDNPYVDGHSNGLSYLIERMKGQSLYAHVTLEKGERSELSKLASELL</sequence>
<dbReference type="FunFam" id="3.40.50.300:FF:000013">
    <property type="entry name" value="PhoH family ATPase"/>
    <property type="match status" value="1"/>
</dbReference>
<dbReference type="Gene3D" id="3.40.50.1010">
    <property type="entry name" value="5'-nuclease"/>
    <property type="match status" value="1"/>
</dbReference>
<dbReference type="HOGENOM" id="CLU_022283_2_1_1"/>
<dbReference type="CDD" id="cd09883">
    <property type="entry name" value="PIN_VapC_PhoHL-ATPase"/>
    <property type="match status" value="1"/>
</dbReference>
<dbReference type="InterPro" id="IPR027417">
    <property type="entry name" value="P-loop_NTPase"/>
</dbReference>
<feature type="domain" description="PhoH-like protein" evidence="5">
    <location>
        <begin position="519"/>
        <end position="727"/>
    </location>
</feature>
<dbReference type="OrthoDB" id="5358at2759"/>
<feature type="region of interest" description="Disordered" evidence="4">
    <location>
        <begin position="94"/>
        <end position="118"/>
    </location>
</feature>